<organism evidence="2 3">
    <name type="scientific">Nitrosomonas marina</name>
    <dbReference type="NCBI Taxonomy" id="917"/>
    <lineage>
        <taxon>Bacteria</taxon>
        <taxon>Pseudomonadati</taxon>
        <taxon>Pseudomonadota</taxon>
        <taxon>Betaproteobacteria</taxon>
        <taxon>Nitrosomonadales</taxon>
        <taxon>Nitrosomonadaceae</taxon>
        <taxon>Nitrosomonas</taxon>
    </lineage>
</organism>
<sequence length="168" mass="19226">MNPIVPIIMAAGAILFFIGLAALIRRGFKKSKTVRFFRKEYGFGRFVATVIVSGVTLIMTSIYIQKLFPVESIQANTDQVATISSNLKYELSTILPSEKNNTRMTKAINRFQKEYQEALENGDKRTTELLILEMAFLIRTELENQNYPSHQIGSEVERIMNFLKRKPD</sequence>
<keyword evidence="1" id="KW-0812">Transmembrane</keyword>
<reference evidence="3" key="1">
    <citation type="submission" date="2016-10" db="EMBL/GenBank/DDBJ databases">
        <authorList>
            <person name="Varghese N."/>
            <person name="Submissions S."/>
        </authorList>
    </citation>
    <scope>NUCLEOTIDE SEQUENCE [LARGE SCALE GENOMIC DNA]</scope>
    <source>
        <strain evidence="3">Nm71</strain>
    </source>
</reference>
<keyword evidence="1" id="KW-1133">Transmembrane helix</keyword>
<name>A0A1I0F6E7_9PROT</name>
<dbReference type="EMBL" id="FOIA01000034">
    <property type="protein sequence ID" value="SET53439.1"/>
    <property type="molecule type" value="Genomic_DNA"/>
</dbReference>
<feature type="transmembrane region" description="Helical" evidence="1">
    <location>
        <begin position="45"/>
        <end position="64"/>
    </location>
</feature>
<dbReference type="Proteomes" id="UP000199345">
    <property type="component" value="Unassembled WGS sequence"/>
</dbReference>
<keyword evidence="3" id="KW-1185">Reference proteome</keyword>
<evidence type="ECO:0000256" key="1">
    <source>
        <dbReference type="SAM" id="Phobius"/>
    </source>
</evidence>
<proteinExistence type="predicted"/>
<gene>
    <name evidence="2" type="ORF">SAMN05216326_13418</name>
</gene>
<feature type="transmembrane region" description="Helical" evidence="1">
    <location>
        <begin position="6"/>
        <end position="24"/>
    </location>
</feature>
<protein>
    <submittedName>
        <fullName evidence="2">Uncharacterized protein</fullName>
    </submittedName>
</protein>
<evidence type="ECO:0000313" key="3">
    <source>
        <dbReference type="Proteomes" id="UP000199345"/>
    </source>
</evidence>
<dbReference type="AlphaFoldDB" id="A0A1I0F6E7"/>
<accession>A0A1I0F6E7</accession>
<evidence type="ECO:0000313" key="2">
    <source>
        <dbReference type="EMBL" id="SET53439.1"/>
    </source>
</evidence>
<keyword evidence="1" id="KW-0472">Membrane</keyword>
<dbReference type="OrthoDB" id="8545933at2"/>